<proteinExistence type="predicted"/>
<evidence type="ECO:0000313" key="3">
    <source>
        <dbReference type="Proteomes" id="UP001412239"/>
    </source>
</evidence>
<name>A0A292Q4X4_9PEZI</name>
<sequence>MGLRKKLANFPAHWTPSVRRHICHPNTRVSLDKLPNQDSPEARPDRRSNCPVYPQKAIPYCTRVLRKSENSHPPHPTNSIDIIQSGPLQSDRVRPPTALQTRRASLLPPVFSPPPLPTPQTVLCHTTRRFALHIPLALSPIGNCKVHDPVPKIEDRPPAPRNCTHLASCRTARVLCLYEYV</sequence>
<evidence type="ECO:0000256" key="1">
    <source>
        <dbReference type="SAM" id="MobiDB-lite"/>
    </source>
</evidence>
<feature type="compositionally biased region" description="Polar residues" evidence="1">
    <location>
        <begin position="77"/>
        <end position="88"/>
    </location>
</feature>
<dbReference type="AlphaFoldDB" id="A0A292Q4X4"/>
<dbReference type="Proteomes" id="UP001412239">
    <property type="component" value="Unassembled WGS sequence"/>
</dbReference>
<feature type="region of interest" description="Disordered" evidence="1">
    <location>
        <begin position="28"/>
        <end position="51"/>
    </location>
</feature>
<feature type="region of interest" description="Disordered" evidence="1">
    <location>
        <begin position="67"/>
        <end position="93"/>
    </location>
</feature>
<dbReference type="EMBL" id="LN890954">
    <property type="protein sequence ID" value="CUS14872.1"/>
    <property type="molecule type" value="Genomic_DNA"/>
</dbReference>
<evidence type="ECO:0000313" key="2">
    <source>
        <dbReference type="EMBL" id="CUS14872.1"/>
    </source>
</evidence>
<protein>
    <submittedName>
        <fullName evidence="2">Uncharacterized protein</fullName>
    </submittedName>
</protein>
<keyword evidence="3" id="KW-1185">Reference proteome</keyword>
<accession>A0A292Q4X4</accession>
<organism evidence="2 3">
    <name type="scientific">Tuber aestivum</name>
    <name type="common">summer truffle</name>
    <dbReference type="NCBI Taxonomy" id="59557"/>
    <lineage>
        <taxon>Eukaryota</taxon>
        <taxon>Fungi</taxon>
        <taxon>Dikarya</taxon>
        <taxon>Ascomycota</taxon>
        <taxon>Pezizomycotina</taxon>
        <taxon>Pezizomycetes</taxon>
        <taxon>Pezizales</taxon>
        <taxon>Tuberaceae</taxon>
        <taxon>Tuber</taxon>
    </lineage>
</organism>
<gene>
    <name evidence="2" type="ORF">GSTUAT00000942001</name>
</gene>
<reference evidence="2" key="1">
    <citation type="submission" date="2015-10" db="EMBL/GenBank/DDBJ databases">
        <authorList>
            <person name="Regsiter A."/>
            <person name="william w."/>
        </authorList>
    </citation>
    <scope>NUCLEOTIDE SEQUENCE</scope>
    <source>
        <strain evidence="2">Montdore</strain>
    </source>
</reference>